<proteinExistence type="predicted"/>
<protein>
    <submittedName>
        <fullName evidence="1">Uncharacterized protein</fullName>
    </submittedName>
</protein>
<organism evidence="1 2">
    <name type="scientific">Durusdinium trenchii</name>
    <dbReference type="NCBI Taxonomy" id="1381693"/>
    <lineage>
        <taxon>Eukaryota</taxon>
        <taxon>Sar</taxon>
        <taxon>Alveolata</taxon>
        <taxon>Dinophyceae</taxon>
        <taxon>Suessiales</taxon>
        <taxon>Symbiodiniaceae</taxon>
        <taxon>Durusdinium</taxon>
    </lineage>
</organism>
<name>A0ABP0QHP9_9DINO</name>
<gene>
    <name evidence="1" type="ORF">CCMP2556_LOCUS41909</name>
</gene>
<reference evidence="1 2" key="1">
    <citation type="submission" date="2024-02" db="EMBL/GenBank/DDBJ databases">
        <authorList>
            <person name="Chen Y."/>
            <person name="Shah S."/>
            <person name="Dougan E. K."/>
            <person name="Thang M."/>
            <person name="Chan C."/>
        </authorList>
    </citation>
    <scope>NUCLEOTIDE SEQUENCE [LARGE SCALE GENOMIC DNA]</scope>
</reference>
<accession>A0ABP0QHP9</accession>
<keyword evidence="2" id="KW-1185">Reference proteome</keyword>
<evidence type="ECO:0000313" key="2">
    <source>
        <dbReference type="Proteomes" id="UP001642484"/>
    </source>
</evidence>
<evidence type="ECO:0000313" key="1">
    <source>
        <dbReference type="EMBL" id="CAK9086531.1"/>
    </source>
</evidence>
<dbReference type="EMBL" id="CAXAMN010024417">
    <property type="protein sequence ID" value="CAK9086531.1"/>
    <property type="molecule type" value="Genomic_DNA"/>
</dbReference>
<comment type="caution">
    <text evidence="1">The sequence shown here is derived from an EMBL/GenBank/DDBJ whole genome shotgun (WGS) entry which is preliminary data.</text>
</comment>
<sequence>MGAEQNEFRELDWADVGRKYCVANYLMASYYRSVLAVKRQLTVDVDRKPVSCTDLLLRALPYLLFPDVVVATIGKDNVLPDVSQEQLAFEIHYAAAVIRVLKRLGVRAYGLESPSMGKICRMQGSTFAIEAVMASRRAADIEEHRNRFDQVTNYAKAKHKCLLIIGRHDQDSKLRKLVRDTWGGIEIVGLAANSAHTGYHVYVKQQEQQGKEVLDFCIPCDGVARSFSFKDEEPFFEISSAQKFKSIQPGWISLEHSNIFKLTGLCFERCQNV</sequence>
<dbReference type="Proteomes" id="UP001642484">
    <property type="component" value="Unassembled WGS sequence"/>
</dbReference>